<dbReference type="Pfam" id="PF20684">
    <property type="entry name" value="Fung_rhodopsin"/>
    <property type="match status" value="1"/>
</dbReference>
<feature type="transmembrane region" description="Helical" evidence="7">
    <location>
        <begin position="92"/>
        <end position="122"/>
    </location>
</feature>
<evidence type="ECO:0000256" key="4">
    <source>
        <dbReference type="ARBA" id="ARBA00023136"/>
    </source>
</evidence>
<feature type="region of interest" description="Disordered" evidence="6">
    <location>
        <begin position="336"/>
        <end position="358"/>
    </location>
</feature>
<keyword evidence="4 7" id="KW-0472">Membrane</keyword>
<evidence type="ECO:0000256" key="6">
    <source>
        <dbReference type="SAM" id="MobiDB-lite"/>
    </source>
</evidence>
<keyword evidence="3 7" id="KW-1133">Transmembrane helix</keyword>
<feature type="transmembrane region" description="Helical" evidence="7">
    <location>
        <begin position="52"/>
        <end position="72"/>
    </location>
</feature>
<feature type="domain" description="Rhodopsin" evidence="8">
    <location>
        <begin position="36"/>
        <end position="271"/>
    </location>
</feature>
<keyword evidence="2 7" id="KW-0812">Transmembrane</keyword>
<dbReference type="OrthoDB" id="5378633at2759"/>
<comment type="caution">
    <text evidence="9">The sequence shown here is derived from an EMBL/GenBank/DDBJ whole genome shotgun (WGS) entry which is preliminary data.</text>
</comment>
<feature type="transmembrane region" description="Helical" evidence="7">
    <location>
        <begin position="243"/>
        <end position="266"/>
    </location>
</feature>
<dbReference type="InterPro" id="IPR049326">
    <property type="entry name" value="Rhodopsin_dom_fungi"/>
</dbReference>
<dbReference type="Proteomes" id="UP000224634">
    <property type="component" value="Unassembled WGS sequence"/>
</dbReference>
<feature type="transmembrane region" description="Helical" evidence="7">
    <location>
        <begin position="20"/>
        <end position="40"/>
    </location>
</feature>
<evidence type="ECO:0000313" key="9">
    <source>
        <dbReference type="EMBL" id="PGH19220.1"/>
    </source>
</evidence>
<evidence type="ECO:0000256" key="2">
    <source>
        <dbReference type="ARBA" id="ARBA00022692"/>
    </source>
</evidence>
<proteinExistence type="inferred from homology"/>
<name>A0A2B7YDF3_POLH7</name>
<organism evidence="9 10">
    <name type="scientific">Polytolypa hystricis (strain UAMH7299)</name>
    <dbReference type="NCBI Taxonomy" id="1447883"/>
    <lineage>
        <taxon>Eukaryota</taxon>
        <taxon>Fungi</taxon>
        <taxon>Dikarya</taxon>
        <taxon>Ascomycota</taxon>
        <taxon>Pezizomycotina</taxon>
        <taxon>Eurotiomycetes</taxon>
        <taxon>Eurotiomycetidae</taxon>
        <taxon>Onygenales</taxon>
        <taxon>Onygenales incertae sedis</taxon>
        <taxon>Polytolypa</taxon>
    </lineage>
</organism>
<comment type="similarity">
    <text evidence="5">Belongs to the SAT4 family.</text>
</comment>
<gene>
    <name evidence="9" type="ORF">AJ80_04085</name>
</gene>
<keyword evidence="10" id="KW-1185">Reference proteome</keyword>
<feature type="transmembrane region" description="Helical" evidence="7">
    <location>
        <begin position="170"/>
        <end position="191"/>
    </location>
</feature>
<dbReference type="PANTHER" id="PTHR33048:SF161">
    <property type="entry name" value="INTEGRAL MEMBRANE PROTEIN"/>
    <property type="match status" value="1"/>
</dbReference>
<comment type="subcellular location">
    <subcellularLocation>
        <location evidence="1">Membrane</location>
        <topology evidence="1">Multi-pass membrane protein</topology>
    </subcellularLocation>
</comment>
<accession>A0A2B7YDF3</accession>
<evidence type="ECO:0000256" key="3">
    <source>
        <dbReference type="ARBA" id="ARBA00022989"/>
    </source>
</evidence>
<sequence>MPPAAAEIYYPVLGFVRAELIVNCVVVFSVLTVVTLRVIGRIIGPGLGWDDYLIIFAAPLGVAMLVCQGLFAPVGNGYSLIDHPELEANIPFILQLTFGMQVIYVVLLSSVKASVLCFYLRVFITPFVQRAAKITLGFMVAWLLSFVFACIFICTPVEAQWTGVGKCGQYIPLIQSLIATNALGDLVIMVLPMHSIWSLQMRKTDKIGITSCFALGIACIVCAVFRLFYISSVDLTGNVTGTMPTTVFLFILEPNLAILCVSIPMLRPFYSKYKSRVGGSRLEESSGDRPSRYIISKNASQVGKSRTGFEATEALATTWEMDDYYGRDGTSHHAAVASYGDDSRSAQGSADSLQKSNAGGIGVETKWSVSRS</sequence>
<dbReference type="PANTHER" id="PTHR33048">
    <property type="entry name" value="PTH11-LIKE INTEGRAL MEMBRANE PROTEIN (AFU_ORTHOLOGUE AFUA_5G11245)"/>
    <property type="match status" value="1"/>
</dbReference>
<protein>
    <recommendedName>
        <fullName evidence="8">Rhodopsin domain-containing protein</fullName>
    </recommendedName>
</protein>
<dbReference type="InterPro" id="IPR052337">
    <property type="entry name" value="SAT4-like"/>
</dbReference>
<feature type="transmembrane region" description="Helical" evidence="7">
    <location>
        <begin position="212"/>
        <end position="231"/>
    </location>
</feature>
<reference evidence="9 10" key="1">
    <citation type="submission" date="2017-10" db="EMBL/GenBank/DDBJ databases">
        <title>Comparative genomics in systemic dimorphic fungi from Ajellomycetaceae.</title>
        <authorList>
            <person name="Munoz J.F."/>
            <person name="Mcewen J.G."/>
            <person name="Clay O.K."/>
            <person name="Cuomo C.A."/>
        </authorList>
    </citation>
    <scope>NUCLEOTIDE SEQUENCE [LARGE SCALE GENOMIC DNA]</scope>
    <source>
        <strain evidence="9 10">UAMH7299</strain>
    </source>
</reference>
<feature type="transmembrane region" description="Helical" evidence="7">
    <location>
        <begin position="134"/>
        <end position="158"/>
    </location>
</feature>
<evidence type="ECO:0000256" key="5">
    <source>
        <dbReference type="ARBA" id="ARBA00038359"/>
    </source>
</evidence>
<evidence type="ECO:0000313" key="10">
    <source>
        <dbReference type="Proteomes" id="UP000224634"/>
    </source>
</evidence>
<dbReference type="EMBL" id="PDNA01000050">
    <property type="protein sequence ID" value="PGH19220.1"/>
    <property type="molecule type" value="Genomic_DNA"/>
</dbReference>
<dbReference type="AlphaFoldDB" id="A0A2B7YDF3"/>
<feature type="compositionally biased region" description="Polar residues" evidence="6">
    <location>
        <begin position="345"/>
        <end position="357"/>
    </location>
</feature>
<dbReference type="GO" id="GO:0016020">
    <property type="term" value="C:membrane"/>
    <property type="evidence" value="ECO:0007669"/>
    <property type="project" value="UniProtKB-SubCell"/>
</dbReference>
<evidence type="ECO:0000256" key="7">
    <source>
        <dbReference type="SAM" id="Phobius"/>
    </source>
</evidence>
<evidence type="ECO:0000256" key="1">
    <source>
        <dbReference type="ARBA" id="ARBA00004141"/>
    </source>
</evidence>
<evidence type="ECO:0000259" key="8">
    <source>
        <dbReference type="Pfam" id="PF20684"/>
    </source>
</evidence>